<feature type="region of interest" description="Disordered" evidence="2">
    <location>
        <begin position="494"/>
        <end position="513"/>
    </location>
</feature>
<dbReference type="EMBL" id="JAKUCV010004804">
    <property type="protein sequence ID" value="KAJ4833971.1"/>
    <property type="molecule type" value="Genomic_DNA"/>
</dbReference>
<feature type="compositionally biased region" description="Polar residues" evidence="2">
    <location>
        <begin position="272"/>
        <end position="281"/>
    </location>
</feature>
<feature type="domain" description="CCHC-type" evidence="3">
    <location>
        <begin position="229"/>
        <end position="243"/>
    </location>
</feature>
<dbReference type="GO" id="GO:0008270">
    <property type="term" value="F:zinc ion binding"/>
    <property type="evidence" value="ECO:0007669"/>
    <property type="project" value="UniProtKB-KW"/>
</dbReference>
<protein>
    <recommendedName>
        <fullName evidence="3">CCHC-type domain-containing protein</fullName>
    </recommendedName>
</protein>
<dbReference type="Proteomes" id="UP001141552">
    <property type="component" value="Unassembled WGS sequence"/>
</dbReference>
<evidence type="ECO:0000259" key="3">
    <source>
        <dbReference type="PROSITE" id="PS50158"/>
    </source>
</evidence>
<reference evidence="4" key="2">
    <citation type="journal article" date="2023" name="Plants (Basel)">
        <title>Annotation of the Turnera subulata (Passifloraceae) Draft Genome Reveals the S-Locus Evolved after the Divergence of Turneroideae from Passifloroideae in a Stepwise Manner.</title>
        <authorList>
            <person name="Henning P.M."/>
            <person name="Roalson E.H."/>
            <person name="Mir W."/>
            <person name="McCubbin A.G."/>
            <person name="Shore J.S."/>
        </authorList>
    </citation>
    <scope>NUCLEOTIDE SEQUENCE</scope>
    <source>
        <strain evidence="4">F60SS</strain>
    </source>
</reference>
<evidence type="ECO:0000256" key="2">
    <source>
        <dbReference type="SAM" id="MobiDB-lite"/>
    </source>
</evidence>
<dbReference type="PANTHER" id="PTHR31286:SF99">
    <property type="entry name" value="DUF4283 DOMAIN-CONTAINING PROTEIN"/>
    <property type="match status" value="1"/>
</dbReference>
<gene>
    <name evidence="4" type="ORF">Tsubulata_018969</name>
</gene>
<keyword evidence="1" id="KW-0479">Metal-binding</keyword>
<dbReference type="PROSITE" id="PS50158">
    <property type="entry name" value="ZF_CCHC"/>
    <property type="match status" value="1"/>
</dbReference>
<evidence type="ECO:0000256" key="1">
    <source>
        <dbReference type="PROSITE-ProRule" id="PRU00047"/>
    </source>
</evidence>
<proteinExistence type="predicted"/>
<feature type="compositionally biased region" description="Pro residues" evidence="2">
    <location>
        <begin position="501"/>
        <end position="512"/>
    </location>
</feature>
<feature type="region of interest" description="Disordered" evidence="2">
    <location>
        <begin position="266"/>
        <end position="287"/>
    </location>
</feature>
<organism evidence="4 5">
    <name type="scientific">Turnera subulata</name>
    <dbReference type="NCBI Taxonomy" id="218843"/>
    <lineage>
        <taxon>Eukaryota</taxon>
        <taxon>Viridiplantae</taxon>
        <taxon>Streptophyta</taxon>
        <taxon>Embryophyta</taxon>
        <taxon>Tracheophyta</taxon>
        <taxon>Spermatophyta</taxon>
        <taxon>Magnoliopsida</taxon>
        <taxon>eudicotyledons</taxon>
        <taxon>Gunneridae</taxon>
        <taxon>Pentapetalae</taxon>
        <taxon>rosids</taxon>
        <taxon>fabids</taxon>
        <taxon>Malpighiales</taxon>
        <taxon>Passifloraceae</taxon>
        <taxon>Turnera</taxon>
    </lineage>
</organism>
<evidence type="ECO:0000313" key="4">
    <source>
        <dbReference type="EMBL" id="KAJ4833971.1"/>
    </source>
</evidence>
<dbReference type="InterPro" id="IPR040256">
    <property type="entry name" value="At4g02000-like"/>
</dbReference>
<keyword evidence="1" id="KW-0862">Zinc</keyword>
<sequence length="571" mass="63130">MLEPKLSYKEKLTSSSLNEIMDDPWPLDTDPEYEEEDITVVDNGYGGNIELSESFKRRLDKPWERAVIVKLLGREIGYRTLLSRIQTMWRPKRAFRVIDLENIFYIVRFREQGDYLHALLGGPWSIFEHALCVQPWKQEFRTASGRLDSAVVWVRFPGLPVNRYHPRLLRTLGNLVGDTVKIDLHSEKAIRAKYAKVAVTIDLTKPLKGVVYLEGEALRVTYEGIPQICFSCGRHGHAAFGCPYNKEANTVEKGAEDTTHELANSIPKKGEASTSSGNNPYSGPCTVGEWMVVPKRARRQYKKPPGYGIPPTATPVRPPQSHEATQLGNKFQSLFLDQEQELISTTNPTAQLVAPTTQVSSPQAQSKPTHITQAYKTQSTNRKSGSSKTGPLQPKPSSKCNPLKDISNSPNSYPASTSKSTPITLGEFYIKKTPSKPKVPKKSTIVSNDQPTHSVIFFDLTSHKNVIPIQDPHITSNPAPSLSNQDSTSLMSVIDNSTPQLSPPEPTKPPDPNNFSYTVFPNTGRTACVAGRVPPVVVETMTPCVGNEATADKQMEVDGEAVSQAVDPVDQ</sequence>
<dbReference type="InterPro" id="IPR025558">
    <property type="entry name" value="DUF4283"/>
</dbReference>
<comment type="caution">
    <text evidence="4">The sequence shown here is derived from an EMBL/GenBank/DDBJ whole genome shotgun (WGS) entry which is preliminary data.</text>
</comment>
<reference evidence="4" key="1">
    <citation type="submission" date="2022-02" db="EMBL/GenBank/DDBJ databases">
        <authorList>
            <person name="Henning P.M."/>
            <person name="McCubbin A.G."/>
            <person name="Shore J.S."/>
        </authorList>
    </citation>
    <scope>NUCLEOTIDE SEQUENCE</scope>
    <source>
        <strain evidence="4">F60SS</strain>
        <tissue evidence="4">Leaves</tissue>
    </source>
</reference>
<accession>A0A9Q0J936</accession>
<feature type="region of interest" description="Disordered" evidence="2">
    <location>
        <begin position="354"/>
        <end position="420"/>
    </location>
</feature>
<name>A0A9Q0J936_9ROSI</name>
<feature type="region of interest" description="Disordered" evidence="2">
    <location>
        <begin position="301"/>
        <end position="324"/>
    </location>
</feature>
<dbReference type="AlphaFoldDB" id="A0A9Q0J936"/>
<evidence type="ECO:0000313" key="5">
    <source>
        <dbReference type="Proteomes" id="UP001141552"/>
    </source>
</evidence>
<keyword evidence="5" id="KW-1185">Reference proteome</keyword>
<dbReference type="OrthoDB" id="851886at2759"/>
<dbReference type="InterPro" id="IPR001878">
    <property type="entry name" value="Znf_CCHC"/>
</dbReference>
<dbReference type="Pfam" id="PF14111">
    <property type="entry name" value="DUF4283"/>
    <property type="match status" value="1"/>
</dbReference>
<dbReference type="GO" id="GO:0003676">
    <property type="term" value="F:nucleic acid binding"/>
    <property type="evidence" value="ECO:0007669"/>
    <property type="project" value="InterPro"/>
</dbReference>
<keyword evidence="1" id="KW-0863">Zinc-finger</keyword>
<dbReference type="PANTHER" id="PTHR31286">
    <property type="entry name" value="GLYCINE-RICH CELL WALL STRUCTURAL PROTEIN 1.8-LIKE"/>
    <property type="match status" value="1"/>
</dbReference>
<feature type="region of interest" description="Disordered" evidence="2">
    <location>
        <begin position="548"/>
        <end position="571"/>
    </location>
</feature>